<evidence type="ECO:0000313" key="1">
    <source>
        <dbReference type="EMBL" id="EHM52049.1"/>
    </source>
</evidence>
<comment type="caution">
    <text evidence="1">The sequence shown here is derived from an EMBL/GenBank/DDBJ whole genome shotgun (WGS) entry which is preliminary data.</text>
</comment>
<gene>
    <name evidence="1" type="ORF">HMPREF0372_01647</name>
</gene>
<name>G9YQ54_FLAPL</name>
<dbReference type="AlphaFoldDB" id="G9YQ54"/>
<dbReference type="HOGENOM" id="CLU_3216573_0_0_9"/>
<evidence type="ECO:0000313" key="2">
    <source>
        <dbReference type="Proteomes" id="UP000004459"/>
    </source>
</evidence>
<sequence length="44" mass="5173">MLFDLSNHNRLVSVLSMKMFPCLTVFCTRFSENHAVYTPSFEKM</sequence>
<proteinExistence type="predicted"/>
<protein>
    <submittedName>
        <fullName evidence="1">Uncharacterized protein</fullName>
    </submittedName>
</protein>
<dbReference type="EMBL" id="AGCK01000123">
    <property type="protein sequence ID" value="EHM52049.1"/>
    <property type="molecule type" value="Genomic_DNA"/>
</dbReference>
<reference evidence="1 2" key="1">
    <citation type="submission" date="2011-08" db="EMBL/GenBank/DDBJ databases">
        <authorList>
            <person name="Weinstock G."/>
            <person name="Sodergren E."/>
            <person name="Clifton S."/>
            <person name="Fulton L."/>
            <person name="Fulton B."/>
            <person name="Courtney L."/>
            <person name="Fronick C."/>
            <person name="Harrison M."/>
            <person name="Strong C."/>
            <person name="Farmer C."/>
            <person name="Delahaunty K."/>
            <person name="Markovic C."/>
            <person name="Hall O."/>
            <person name="Minx P."/>
            <person name="Tomlinson C."/>
            <person name="Mitreva M."/>
            <person name="Hou S."/>
            <person name="Chen J."/>
            <person name="Wollam A."/>
            <person name="Pepin K.H."/>
            <person name="Johnson M."/>
            <person name="Bhonagiri V."/>
            <person name="Zhang X."/>
            <person name="Suruliraj S."/>
            <person name="Warren W."/>
            <person name="Chinwalla A."/>
            <person name="Mardis E.R."/>
            <person name="Wilson R.K."/>
        </authorList>
    </citation>
    <scope>NUCLEOTIDE SEQUENCE [LARGE SCALE GENOMIC DNA]</scope>
    <source>
        <strain evidence="1 2">ATCC 29863</strain>
    </source>
</reference>
<organism evidence="1 2">
    <name type="scientific">Flavonifractor plautii ATCC 29863</name>
    <dbReference type="NCBI Taxonomy" id="411475"/>
    <lineage>
        <taxon>Bacteria</taxon>
        <taxon>Bacillati</taxon>
        <taxon>Bacillota</taxon>
        <taxon>Clostridia</taxon>
        <taxon>Eubacteriales</taxon>
        <taxon>Oscillospiraceae</taxon>
        <taxon>Flavonifractor</taxon>
    </lineage>
</organism>
<dbReference type="Proteomes" id="UP000004459">
    <property type="component" value="Unassembled WGS sequence"/>
</dbReference>
<accession>G9YQ54</accession>